<dbReference type="GO" id="GO:0006893">
    <property type="term" value="P:Golgi to plasma membrane transport"/>
    <property type="evidence" value="ECO:0007669"/>
    <property type="project" value="TreeGrafter"/>
</dbReference>
<organism evidence="2 3">
    <name type="scientific">Dillenia turbinata</name>
    <dbReference type="NCBI Taxonomy" id="194707"/>
    <lineage>
        <taxon>Eukaryota</taxon>
        <taxon>Viridiplantae</taxon>
        <taxon>Streptophyta</taxon>
        <taxon>Embryophyta</taxon>
        <taxon>Tracheophyta</taxon>
        <taxon>Spermatophyta</taxon>
        <taxon>Magnoliopsida</taxon>
        <taxon>eudicotyledons</taxon>
        <taxon>Gunneridae</taxon>
        <taxon>Pentapetalae</taxon>
        <taxon>Dilleniales</taxon>
        <taxon>Dilleniaceae</taxon>
        <taxon>Dillenia</taxon>
    </lineage>
</organism>
<dbReference type="PANTHER" id="PTHR16441">
    <property type="entry name" value="FIDIPIDINE"/>
    <property type="match status" value="1"/>
</dbReference>
<sequence>MGIDGESSTNPSSISVCNASVQEEQTLGRLQEELYNAETSVCLLKATLAEQMEKKVKVQNEMQSLQKRINKEGALTGIQKLVPLLESLKAMERQEFDCKSHCETKHSEVQEEITELEMILSSEIHHYSTDFDYPLQLSLERLNLAKSELAAKLRAILMLKWQLDAVPSQTELIQYERRFSELYRQIQEKLRKTRKYYATYNTLLEIKELMLKETSLLNSISSQFKDAITSTSGRTKLIDSMEGIVKGTQQKLDKVQLGLQAEQKVCDALKEKYALAVAEQRQCYSLLRAFQEECAKNEKLQREISS</sequence>
<dbReference type="EMBL" id="JBAMMX010000014">
    <property type="protein sequence ID" value="KAK6927456.1"/>
    <property type="molecule type" value="Genomic_DNA"/>
</dbReference>
<reference evidence="2 3" key="1">
    <citation type="submission" date="2023-12" db="EMBL/GenBank/DDBJ databases">
        <title>A high-quality genome assembly for Dillenia turbinata (Dilleniales).</title>
        <authorList>
            <person name="Chanderbali A."/>
        </authorList>
    </citation>
    <scope>NUCLEOTIDE SEQUENCE [LARGE SCALE GENOMIC DNA]</scope>
    <source>
        <strain evidence="2">LSX21</strain>
        <tissue evidence="2">Leaf</tissue>
    </source>
</reference>
<dbReference type="Proteomes" id="UP001370490">
    <property type="component" value="Unassembled WGS sequence"/>
</dbReference>
<feature type="domain" description="CCDC93 coiled-coil" evidence="1">
    <location>
        <begin position="13"/>
        <end position="301"/>
    </location>
</feature>
<protein>
    <recommendedName>
        <fullName evidence="1">CCDC93 coiled-coil domain-containing protein</fullName>
    </recommendedName>
</protein>
<accession>A0AAN8VCF3</accession>
<evidence type="ECO:0000313" key="2">
    <source>
        <dbReference type="EMBL" id="KAK6927456.1"/>
    </source>
</evidence>
<dbReference type="InterPro" id="IPR039116">
    <property type="entry name" value="CCDC93"/>
</dbReference>
<evidence type="ECO:0000313" key="3">
    <source>
        <dbReference type="Proteomes" id="UP001370490"/>
    </source>
</evidence>
<dbReference type="InterPro" id="IPR019159">
    <property type="entry name" value="CCDC93_CC"/>
</dbReference>
<comment type="caution">
    <text evidence="2">The sequence shown here is derived from an EMBL/GenBank/DDBJ whole genome shotgun (WGS) entry which is preliminary data.</text>
</comment>
<dbReference type="Pfam" id="PF09762">
    <property type="entry name" value="CCDC93_CC"/>
    <property type="match status" value="1"/>
</dbReference>
<name>A0AAN8VCF3_9MAGN</name>
<proteinExistence type="predicted"/>
<evidence type="ECO:0000259" key="1">
    <source>
        <dbReference type="Pfam" id="PF09762"/>
    </source>
</evidence>
<dbReference type="AlphaFoldDB" id="A0AAN8VCF3"/>
<keyword evidence="3" id="KW-1185">Reference proteome</keyword>
<gene>
    <name evidence="2" type="ORF">RJ641_006047</name>
</gene>
<dbReference type="PANTHER" id="PTHR16441:SF0">
    <property type="entry name" value="COILED-COIL DOMAIN-CONTAINING PROTEIN 93"/>
    <property type="match status" value="1"/>
</dbReference>